<dbReference type="InterPro" id="IPR029058">
    <property type="entry name" value="AB_hydrolase_fold"/>
</dbReference>
<dbReference type="SUPFAM" id="SSF53474">
    <property type="entry name" value="alpha/beta-Hydrolases"/>
    <property type="match status" value="1"/>
</dbReference>
<dbReference type="EMBL" id="JBHUDG010000003">
    <property type="protein sequence ID" value="MFD1628866.1"/>
    <property type="molecule type" value="Genomic_DNA"/>
</dbReference>
<sequence length="404" mass="45182">MKTPGAILLFLLGITKFYNLQAQIPLVYGMENTGRDCLFPSLRLLDELPVQKYLPDPFIKSDGSGRVVSFEDWECRRNEIKKQIEYYEIGVKPEKTENIIANFSGDTLTVNVTVDGRTLILQVQVLLPAGKGPFPAVIGMNRPSGSLPDSLFTQRNIARIVYHHDQVTSYKNPQSTDAFYQLYPEYNLDNSGQYCAWAWGISRIIDGLELVKADLPVDLNHLAVSGCSYAGKMALFAGAFDERIALTIAQESGGGGAPSWRVSETDGKVEKIGATNYQWFKNDMIQFAGDNVSKLPHDHHELMGMIVPRALLITGNTDYEWLSNFSCYVSAKGVQKIYNAFGIGDRFGFYIDGGYRHCVIPDAQVPILGAFLDKFLLGNLFVNTDSVEVFPLGFEEKFAQWIHW</sequence>
<evidence type="ECO:0000259" key="4">
    <source>
        <dbReference type="Pfam" id="PF22244"/>
    </source>
</evidence>
<proteinExistence type="predicted"/>
<reference evidence="6" key="1">
    <citation type="journal article" date="2019" name="Int. J. Syst. Evol. Microbiol.">
        <title>The Global Catalogue of Microorganisms (GCM) 10K type strain sequencing project: providing services to taxonomists for standard genome sequencing and annotation.</title>
        <authorList>
            <consortium name="The Broad Institute Genomics Platform"/>
            <consortium name="The Broad Institute Genome Sequencing Center for Infectious Disease"/>
            <person name="Wu L."/>
            <person name="Ma J."/>
        </authorList>
    </citation>
    <scope>NUCLEOTIDE SEQUENCE [LARGE SCALE GENOMIC DNA]</scope>
    <source>
        <strain evidence="6">CCUG 53762</strain>
    </source>
</reference>
<evidence type="ECO:0000256" key="2">
    <source>
        <dbReference type="ARBA" id="ARBA00022729"/>
    </source>
</evidence>
<keyword evidence="2" id="KW-0732">Signal</keyword>
<keyword evidence="3" id="KW-0378">Hydrolase</keyword>
<dbReference type="InterPro" id="IPR054579">
    <property type="entry name" value="GCE-like_dom"/>
</dbReference>
<name>A0ABW4IBB0_9SPHI</name>
<dbReference type="Gene3D" id="3.40.50.1820">
    <property type="entry name" value="alpha/beta hydrolase"/>
    <property type="match status" value="1"/>
</dbReference>
<evidence type="ECO:0000256" key="3">
    <source>
        <dbReference type="ARBA" id="ARBA00022801"/>
    </source>
</evidence>
<dbReference type="RefSeq" id="WP_379661251.1">
    <property type="nucleotide sequence ID" value="NZ_JBHUDG010000003.1"/>
</dbReference>
<organism evidence="5 6">
    <name type="scientific">Pseudopedobacter beijingensis</name>
    <dbReference type="NCBI Taxonomy" id="1207056"/>
    <lineage>
        <taxon>Bacteria</taxon>
        <taxon>Pseudomonadati</taxon>
        <taxon>Bacteroidota</taxon>
        <taxon>Sphingobacteriia</taxon>
        <taxon>Sphingobacteriales</taxon>
        <taxon>Sphingobacteriaceae</taxon>
        <taxon>Pseudopedobacter</taxon>
    </lineage>
</organism>
<evidence type="ECO:0000313" key="6">
    <source>
        <dbReference type="Proteomes" id="UP001597118"/>
    </source>
</evidence>
<keyword evidence="6" id="KW-1185">Reference proteome</keyword>
<keyword evidence="1" id="KW-0719">Serine esterase</keyword>
<evidence type="ECO:0000313" key="5">
    <source>
        <dbReference type="EMBL" id="MFD1628866.1"/>
    </source>
</evidence>
<protein>
    <recommendedName>
        <fullName evidence="4">4-O-methyl-glucuronoyl methylesterase-like domain-containing protein</fullName>
    </recommendedName>
</protein>
<feature type="domain" description="4-O-methyl-glucuronoyl methylesterase-like" evidence="4">
    <location>
        <begin position="110"/>
        <end position="342"/>
    </location>
</feature>
<comment type="caution">
    <text evidence="5">The sequence shown here is derived from an EMBL/GenBank/DDBJ whole genome shotgun (WGS) entry which is preliminary data.</text>
</comment>
<gene>
    <name evidence="5" type="ORF">ACFSAH_03200</name>
</gene>
<dbReference type="Proteomes" id="UP001597118">
    <property type="component" value="Unassembled WGS sequence"/>
</dbReference>
<dbReference type="Pfam" id="PF22244">
    <property type="entry name" value="GCE_fung"/>
    <property type="match status" value="1"/>
</dbReference>
<accession>A0ABW4IBB0</accession>
<evidence type="ECO:0000256" key="1">
    <source>
        <dbReference type="ARBA" id="ARBA00022487"/>
    </source>
</evidence>